<comment type="caution">
    <text evidence="1">The sequence shown here is derived from an EMBL/GenBank/DDBJ whole genome shotgun (WGS) entry which is preliminary data.</text>
</comment>
<reference evidence="1 2" key="1">
    <citation type="submission" date="2024-02" db="EMBL/GenBank/DDBJ databases">
        <title>de novo genome assembly of Solanum bulbocastanum strain 11H21.</title>
        <authorList>
            <person name="Hosaka A.J."/>
        </authorList>
    </citation>
    <scope>NUCLEOTIDE SEQUENCE [LARGE SCALE GENOMIC DNA]</scope>
    <source>
        <tissue evidence="1">Young leaves</tissue>
    </source>
</reference>
<dbReference type="AlphaFoldDB" id="A0AAN8YAW2"/>
<dbReference type="Proteomes" id="UP001371456">
    <property type="component" value="Unassembled WGS sequence"/>
</dbReference>
<sequence>MHNLLRHNLDVMHIEKNKVDSIHETLLDISSKTKDHAKSRCVDLDERKMSNY</sequence>
<name>A0AAN8YAW2_SOLBU</name>
<accession>A0AAN8YAW2</accession>
<evidence type="ECO:0000313" key="2">
    <source>
        <dbReference type="Proteomes" id="UP001371456"/>
    </source>
</evidence>
<protein>
    <submittedName>
        <fullName evidence="1">Uncharacterized protein</fullName>
    </submittedName>
</protein>
<evidence type="ECO:0000313" key="1">
    <source>
        <dbReference type="EMBL" id="KAK6786249.1"/>
    </source>
</evidence>
<gene>
    <name evidence="1" type="ORF">RDI58_014774</name>
</gene>
<keyword evidence="2" id="KW-1185">Reference proteome</keyword>
<organism evidence="1 2">
    <name type="scientific">Solanum bulbocastanum</name>
    <name type="common">Wild potato</name>
    <dbReference type="NCBI Taxonomy" id="147425"/>
    <lineage>
        <taxon>Eukaryota</taxon>
        <taxon>Viridiplantae</taxon>
        <taxon>Streptophyta</taxon>
        <taxon>Embryophyta</taxon>
        <taxon>Tracheophyta</taxon>
        <taxon>Spermatophyta</taxon>
        <taxon>Magnoliopsida</taxon>
        <taxon>eudicotyledons</taxon>
        <taxon>Gunneridae</taxon>
        <taxon>Pentapetalae</taxon>
        <taxon>asterids</taxon>
        <taxon>lamiids</taxon>
        <taxon>Solanales</taxon>
        <taxon>Solanaceae</taxon>
        <taxon>Solanoideae</taxon>
        <taxon>Solaneae</taxon>
        <taxon>Solanum</taxon>
    </lineage>
</organism>
<dbReference type="EMBL" id="JBANQN010000006">
    <property type="protein sequence ID" value="KAK6786249.1"/>
    <property type="molecule type" value="Genomic_DNA"/>
</dbReference>
<proteinExistence type="predicted"/>